<organism evidence="2 3">
    <name type="scientific">Conidiobolus coronatus (strain ATCC 28846 / CBS 209.66 / NRRL 28638)</name>
    <name type="common">Delacroixia coronata</name>
    <dbReference type="NCBI Taxonomy" id="796925"/>
    <lineage>
        <taxon>Eukaryota</taxon>
        <taxon>Fungi</taxon>
        <taxon>Fungi incertae sedis</taxon>
        <taxon>Zoopagomycota</taxon>
        <taxon>Entomophthoromycotina</taxon>
        <taxon>Entomophthoromycetes</taxon>
        <taxon>Entomophthorales</taxon>
        <taxon>Ancylistaceae</taxon>
        <taxon>Conidiobolus</taxon>
    </lineage>
</organism>
<feature type="compositionally biased region" description="Basic and acidic residues" evidence="1">
    <location>
        <begin position="246"/>
        <end position="256"/>
    </location>
</feature>
<reference evidence="2 3" key="1">
    <citation type="journal article" date="2015" name="Genome Biol. Evol.">
        <title>Phylogenomic analyses indicate that early fungi evolved digesting cell walls of algal ancestors of land plants.</title>
        <authorList>
            <person name="Chang Y."/>
            <person name="Wang S."/>
            <person name="Sekimoto S."/>
            <person name="Aerts A.L."/>
            <person name="Choi C."/>
            <person name="Clum A."/>
            <person name="LaButti K.M."/>
            <person name="Lindquist E.A."/>
            <person name="Yee Ngan C."/>
            <person name="Ohm R.A."/>
            <person name="Salamov A.A."/>
            <person name="Grigoriev I.V."/>
            <person name="Spatafora J.W."/>
            <person name="Berbee M.L."/>
        </authorList>
    </citation>
    <scope>NUCLEOTIDE SEQUENCE [LARGE SCALE GENOMIC DNA]</scope>
    <source>
        <strain evidence="2 3">NRRL 28638</strain>
    </source>
</reference>
<accession>A0A137PAA9</accession>
<dbReference type="AlphaFoldDB" id="A0A137PAA9"/>
<feature type="compositionally biased region" description="Polar residues" evidence="1">
    <location>
        <begin position="218"/>
        <end position="236"/>
    </location>
</feature>
<feature type="compositionally biased region" description="Pro residues" evidence="1">
    <location>
        <begin position="439"/>
        <end position="448"/>
    </location>
</feature>
<feature type="region of interest" description="Disordered" evidence="1">
    <location>
        <begin position="418"/>
        <end position="541"/>
    </location>
</feature>
<dbReference type="EMBL" id="KQ964464">
    <property type="protein sequence ID" value="KXN71938.1"/>
    <property type="molecule type" value="Genomic_DNA"/>
</dbReference>
<proteinExistence type="predicted"/>
<protein>
    <submittedName>
        <fullName evidence="2">Uncharacterized protein</fullName>
    </submittedName>
</protein>
<feature type="compositionally biased region" description="Low complexity" evidence="1">
    <location>
        <begin position="449"/>
        <end position="466"/>
    </location>
</feature>
<evidence type="ECO:0000256" key="1">
    <source>
        <dbReference type="SAM" id="MobiDB-lite"/>
    </source>
</evidence>
<feature type="compositionally biased region" description="Polar residues" evidence="1">
    <location>
        <begin position="418"/>
        <end position="429"/>
    </location>
</feature>
<keyword evidence="3" id="KW-1185">Reference proteome</keyword>
<feature type="compositionally biased region" description="Low complexity" evidence="1">
    <location>
        <begin position="489"/>
        <end position="507"/>
    </location>
</feature>
<sequence>MSVDTCIQKIRVVENQILNCKVQNTHLKSLIFKLNRKVELGSRTIKYLHYYYNEIPERFNSKQTSNTLIGFLASLESNYQYINPVEDSKGGFLNQLLGLSEDNVKREFYFLLQSLDESIIEVQDILERVLFISFNELPDLDTLSASPATDGLSLSPSSTLNEALSNINDNISNVKSESSLESPVEINQVLNINSHQEESKSETNSLQTKISKIDVKLNETTPEVKQAQNESNLSKPDSSSSDSTEFQEKEETLIQKSDLEIIPANSKIEDQAMNNENISEIHAIKEDVDNAQQDCQNNNISMQMPSIPQQFLPNPIQYSYPEYPNQQHFAYPSSQPCSPMQFSYPEHHNQQQLAYPPSQATSPVQFSYPGYPSQHQFAYPPSQVSSPMQSVYPGPIYNNPYPVQPIYYISPNYSVPTTTQTIPNHSSCETPNTNQPNPSQTPPLPPRRIPTLPQAQSSAPSSLPSGPKIPPPLPERRASKPSSTQPITENSSNPSPCESPSALSSSPVQTPPLPPRKPSTTAPKRRYKPLPTPPVLQSSTA</sequence>
<evidence type="ECO:0000313" key="2">
    <source>
        <dbReference type="EMBL" id="KXN71938.1"/>
    </source>
</evidence>
<dbReference type="Proteomes" id="UP000070444">
    <property type="component" value="Unassembled WGS sequence"/>
</dbReference>
<evidence type="ECO:0000313" key="3">
    <source>
        <dbReference type="Proteomes" id="UP000070444"/>
    </source>
</evidence>
<gene>
    <name evidence="2" type="ORF">CONCODRAFT_16593</name>
</gene>
<name>A0A137PAA9_CONC2</name>
<feature type="region of interest" description="Disordered" evidence="1">
    <location>
        <begin position="217"/>
        <end position="256"/>
    </location>
</feature>